<evidence type="ECO:0000256" key="2">
    <source>
        <dbReference type="ARBA" id="ARBA00022729"/>
    </source>
</evidence>
<dbReference type="InterPro" id="IPR001638">
    <property type="entry name" value="Solute-binding_3/MltF_N"/>
</dbReference>
<dbReference type="Proteomes" id="UP000030564">
    <property type="component" value="Unassembled WGS sequence"/>
</dbReference>
<reference evidence="5 6" key="1">
    <citation type="submission" date="2014-10" db="EMBL/GenBank/DDBJ databases">
        <title>Draft genome sequence of Pseudomonas chlororaphis EA105.</title>
        <authorList>
            <person name="McCully L.M."/>
            <person name="Bitzer A.S."/>
            <person name="Spence C."/>
            <person name="Bais H."/>
            <person name="Silby M.W."/>
        </authorList>
    </citation>
    <scope>NUCLEOTIDE SEQUENCE [LARGE SCALE GENOMIC DNA]</scope>
    <source>
        <strain evidence="5 6">EA105</strain>
    </source>
</reference>
<proteinExistence type="inferred from homology"/>
<keyword evidence="2 3" id="KW-0732">Signal</keyword>
<dbReference type="Pfam" id="PF00497">
    <property type="entry name" value="SBP_bac_3"/>
    <property type="match status" value="1"/>
</dbReference>
<evidence type="ECO:0000313" key="5">
    <source>
        <dbReference type="EMBL" id="KHA73100.1"/>
    </source>
</evidence>
<dbReference type="AlphaFoldDB" id="A0A0A6DD56"/>
<dbReference type="PANTHER" id="PTHR35936:SF19">
    <property type="entry name" value="AMINO-ACID-BINDING PROTEIN YXEM-RELATED"/>
    <property type="match status" value="1"/>
</dbReference>
<dbReference type="PANTHER" id="PTHR35936">
    <property type="entry name" value="MEMBRANE-BOUND LYTIC MUREIN TRANSGLYCOSYLASE F"/>
    <property type="match status" value="1"/>
</dbReference>
<feature type="chain" id="PRO_5002015313" evidence="3">
    <location>
        <begin position="44"/>
        <end position="284"/>
    </location>
</feature>
<dbReference type="SUPFAM" id="SSF53850">
    <property type="entry name" value="Periplasmic binding protein-like II"/>
    <property type="match status" value="1"/>
</dbReference>
<evidence type="ECO:0000259" key="4">
    <source>
        <dbReference type="SMART" id="SM00062"/>
    </source>
</evidence>
<dbReference type="Gene3D" id="3.40.190.10">
    <property type="entry name" value="Periplasmic binding protein-like II"/>
    <property type="match status" value="2"/>
</dbReference>
<evidence type="ECO:0000256" key="1">
    <source>
        <dbReference type="ARBA" id="ARBA00010333"/>
    </source>
</evidence>
<sequence>MTPGKAFHYTGPPSFSEAPIAMTTLKSTMILCGLLTLAAGAHAEQTPSHLDSIQQQGQLRVCTTGDYKPYTFKRPDGDFEGIDIAMARSLADSLGVKVEWVQTTWKTLMPDMQAGKCDIGMGGISVTLERQKKAYFSNTLDTDGKIPLVRCADVSKYQTVEQINQPGVRLVEPAGGTNEAFVHAFLPKAQLALHDNVTIFQQLLDNKADVMITDASEALYQQKLKPGLCAVNPHQYMQYGEKAYLLPRDDISWKLYVDQWLHLSKVTGKYQQTLSEWIAVPAAQ</sequence>
<comment type="caution">
    <text evidence="5">The sequence shown here is derived from an EMBL/GenBank/DDBJ whole genome shotgun (WGS) entry which is preliminary data.</text>
</comment>
<dbReference type="OrthoDB" id="7708309at2"/>
<evidence type="ECO:0000256" key="3">
    <source>
        <dbReference type="SAM" id="SignalP"/>
    </source>
</evidence>
<gene>
    <name evidence="5" type="ORF">NZ35_12350</name>
</gene>
<comment type="similarity">
    <text evidence="1">Belongs to the bacterial solute-binding protein 3 family.</text>
</comment>
<organism evidence="5 6">
    <name type="scientific">Pseudomonas chlororaphis</name>
    <dbReference type="NCBI Taxonomy" id="587753"/>
    <lineage>
        <taxon>Bacteria</taxon>
        <taxon>Pseudomonadati</taxon>
        <taxon>Pseudomonadota</taxon>
        <taxon>Gammaproteobacteria</taxon>
        <taxon>Pseudomonadales</taxon>
        <taxon>Pseudomonadaceae</taxon>
        <taxon>Pseudomonas</taxon>
    </lineage>
</organism>
<protein>
    <submittedName>
        <fullName evidence="5">ArtI protein</fullName>
    </submittedName>
</protein>
<dbReference type="EMBL" id="JSFK01000007">
    <property type="protein sequence ID" value="KHA73100.1"/>
    <property type="molecule type" value="Genomic_DNA"/>
</dbReference>
<name>A0A0A6DD56_9PSED</name>
<dbReference type="SMART" id="SM00062">
    <property type="entry name" value="PBPb"/>
    <property type="match status" value="1"/>
</dbReference>
<feature type="signal peptide" evidence="3">
    <location>
        <begin position="1"/>
        <end position="43"/>
    </location>
</feature>
<accession>A0A0A6DD56</accession>
<dbReference type="PATRIC" id="fig|587753.9.peg.5745"/>
<evidence type="ECO:0000313" key="6">
    <source>
        <dbReference type="Proteomes" id="UP000030564"/>
    </source>
</evidence>
<feature type="domain" description="Solute-binding protein family 3/N-terminal" evidence="4">
    <location>
        <begin position="58"/>
        <end position="281"/>
    </location>
</feature>